<dbReference type="Gene3D" id="3.20.20.80">
    <property type="entry name" value="Glycosidases"/>
    <property type="match status" value="1"/>
</dbReference>
<feature type="chain" id="PRO_5035244294" description="Glycosyl hydrolases family 39 N-terminal catalytic domain-containing protein" evidence="4">
    <location>
        <begin position="30"/>
        <end position="489"/>
    </location>
</feature>
<sequence>MTQSHRRLAVTVACVAGLLIGQAATPAGAATPTATIAVNASAGLGTLNNASRYTNDTRSGFLQAPLSTGERDQVKNQFHTNTTRQFLDMGEIYDVDTGSYDLSLYDPYLTEASSFSDRLLLCTTSLWATGGPYTTPKGTLATPAVYGQVLTTALRDYKQRFPKIEYIEPWNEPNHPDHGAITAAQHYEYYKVAYAAVNTVNAELNPAVPLKVGGPATAGFNVDFVTDFLDLYKADTNPAKRMDFVSYHDYSLLNNPAGAAGQKSRVSTWLSDKGLNPATPVFVTEYGLYAGAATGTVTGTPAEDLRHDQLVQAAGMAAAGSYYMLSGMDAPFQWSLRHKTNDRKDMFVDGVDGVRTPYGHMVAMQAMLRTARVSSTVSPAADSQGVGLGALATSDSSGVAVMYWNYQAEAGAVAHNAQVTVTNLPASFAGKRIRIQRYLVDATHSDYPNDATQTSLQLVEDLTVSGTQVTRTPGLQPNAVGLMVLTPVP</sequence>
<dbReference type="RefSeq" id="WP_197001156.1">
    <property type="nucleotide sequence ID" value="NZ_BONS01000032.1"/>
</dbReference>
<evidence type="ECO:0000313" key="7">
    <source>
        <dbReference type="Proteomes" id="UP000622552"/>
    </source>
</evidence>
<reference evidence="6" key="1">
    <citation type="submission" date="2020-11" db="EMBL/GenBank/DDBJ databases">
        <title>Sequencing the genomes of 1000 actinobacteria strains.</title>
        <authorList>
            <person name="Klenk H.-P."/>
        </authorList>
    </citation>
    <scope>NUCLEOTIDE SEQUENCE</scope>
    <source>
        <strain evidence="6">DSM 45356</strain>
    </source>
</reference>
<gene>
    <name evidence="6" type="ORF">IW245_000037</name>
</gene>
<evidence type="ECO:0000256" key="2">
    <source>
        <dbReference type="ARBA" id="ARBA00022801"/>
    </source>
</evidence>
<dbReference type="GO" id="GO:0016798">
    <property type="term" value="F:hydrolase activity, acting on glycosyl bonds"/>
    <property type="evidence" value="ECO:0007669"/>
    <property type="project" value="UniProtKB-KW"/>
</dbReference>
<comment type="similarity">
    <text evidence="1">Belongs to the glycosyl hydrolase 39 family.</text>
</comment>
<dbReference type="AlphaFoldDB" id="A0A8J7GLN4"/>
<keyword evidence="7" id="KW-1185">Reference proteome</keyword>
<accession>A0A8J7GLN4</accession>
<dbReference type="SUPFAM" id="SSF51445">
    <property type="entry name" value="(Trans)glycosidases"/>
    <property type="match status" value="1"/>
</dbReference>
<dbReference type="EMBL" id="JADOUF010000001">
    <property type="protein sequence ID" value="MBG6133843.1"/>
    <property type="molecule type" value="Genomic_DNA"/>
</dbReference>
<comment type="caution">
    <text evidence="6">The sequence shown here is derived from an EMBL/GenBank/DDBJ whole genome shotgun (WGS) entry which is preliminary data.</text>
</comment>
<dbReference type="InterPro" id="IPR049166">
    <property type="entry name" value="GH39_cat"/>
</dbReference>
<dbReference type="Pfam" id="PF01229">
    <property type="entry name" value="Glyco_hydro_39"/>
    <property type="match status" value="1"/>
</dbReference>
<protein>
    <recommendedName>
        <fullName evidence="5">Glycosyl hydrolases family 39 N-terminal catalytic domain-containing protein</fullName>
    </recommendedName>
</protein>
<proteinExistence type="inferred from homology"/>
<evidence type="ECO:0000256" key="1">
    <source>
        <dbReference type="ARBA" id="ARBA00008875"/>
    </source>
</evidence>
<dbReference type="Proteomes" id="UP000622552">
    <property type="component" value="Unassembled WGS sequence"/>
</dbReference>
<name>A0A8J7GLN4_9ACTN</name>
<feature type="signal peptide" evidence="4">
    <location>
        <begin position="1"/>
        <end position="29"/>
    </location>
</feature>
<dbReference type="InterPro" id="IPR017853">
    <property type="entry name" value="GH"/>
</dbReference>
<organism evidence="6 7">
    <name type="scientific">Longispora fulva</name>
    <dbReference type="NCBI Taxonomy" id="619741"/>
    <lineage>
        <taxon>Bacteria</taxon>
        <taxon>Bacillati</taxon>
        <taxon>Actinomycetota</taxon>
        <taxon>Actinomycetes</taxon>
        <taxon>Micromonosporales</taxon>
        <taxon>Micromonosporaceae</taxon>
        <taxon>Longispora</taxon>
    </lineage>
</organism>
<keyword evidence="4" id="KW-0732">Signal</keyword>
<evidence type="ECO:0000259" key="5">
    <source>
        <dbReference type="Pfam" id="PF01229"/>
    </source>
</evidence>
<keyword evidence="3" id="KW-0326">Glycosidase</keyword>
<evidence type="ECO:0000313" key="6">
    <source>
        <dbReference type="EMBL" id="MBG6133843.1"/>
    </source>
</evidence>
<evidence type="ECO:0000256" key="4">
    <source>
        <dbReference type="SAM" id="SignalP"/>
    </source>
</evidence>
<feature type="domain" description="Glycosyl hydrolases family 39 N-terminal catalytic" evidence="5">
    <location>
        <begin position="167"/>
        <end position="251"/>
    </location>
</feature>
<evidence type="ECO:0000256" key="3">
    <source>
        <dbReference type="ARBA" id="ARBA00023295"/>
    </source>
</evidence>
<keyword evidence="2" id="KW-0378">Hydrolase</keyword>